<proteinExistence type="inferred from homology"/>
<evidence type="ECO:0000256" key="1">
    <source>
        <dbReference type="ARBA" id="ARBA00001974"/>
    </source>
</evidence>
<dbReference type="PANTHER" id="PTHR42877">
    <property type="entry name" value="L-ORNITHINE N(5)-MONOOXYGENASE-RELATED"/>
    <property type="match status" value="1"/>
</dbReference>
<comment type="cofactor">
    <cofactor evidence="1">
        <name>FAD</name>
        <dbReference type="ChEBI" id="CHEBI:57692"/>
    </cofactor>
</comment>
<evidence type="ECO:0000256" key="2">
    <source>
        <dbReference type="ARBA" id="ARBA00010139"/>
    </source>
</evidence>
<dbReference type="Pfam" id="PF13450">
    <property type="entry name" value="NAD_binding_8"/>
    <property type="match status" value="1"/>
</dbReference>
<dbReference type="Proteomes" id="UP001610563">
    <property type="component" value="Unassembled WGS sequence"/>
</dbReference>
<evidence type="ECO:0000313" key="6">
    <source>
        <dbReference type="EMBL" id="KAL2789221.1"/>
    </source>
</evidence>
<evidence type="ECO:0000256" key="5">
    <source>
        <dbReference type="SAM" id="MobiDB-lite"/>
    </source>
</evidence>
<keyword evidence="7" id="KW-1185">Reference proteome</keyword>
<accession>A0ABR4G159</accession>
<sequence>MKIDSVPKPQTTPESPKLPKIMAQPRLAQLAQHLPNASPKSKYTIREQPLGTTRPLRIISIGAGASGINMARTLRLHMTNYTHVVYEKNPAVGGTWFENRYPGCKCDIPAHNYQFSWFPNPGWRSFFADAGEIEEYLCRACESEKLAGDIKLEHRVVGAWWVENKGQWRVSVENLRSGKVFDDWCHFLLDGTGILNNWKWPDTPGLHDFQGKLVHSANWPEKLEYAGKRVAVIGNGSTGIQIVPAIRPVVSELVHFVRSPTWVVPPRLQVLANSKAGEVITQVEMDEEGNFRPEQIERFKADPAFYKRFVKAVEEEVNGNFPITMKDSDYAKAVKEGAAAFMRSELEGDERLCRILIPNFPVGCRRITPGVGYLSSLGAANTRVVTNRIRRVVPKGIELDTGEIINLDIIVCATGFDVSFCPRFPIVGRAGNLQDIWSKSIPQAYMSCAVPGLPNFFMFLGPSAPIGHGSVFTLTEHIAKYITRILLKCQTEGIKSLAPSSQAVSEFSEHIATFMPRTSWAGPCRSWFKGGTEDGPVTALHPGSRIHFFHMLEQFRGEDWEYVYEAPGANRFAYLGNGFSTRELDPTVDSTWYLDEPDKL</sequence>
<name>A0ABR4G159_9EURO</name>
<reference evidence="6 7" key="1">
    <citation type="submission" date="2024-07" db="EMBL/GenBank/DDBJ databases">
        <title>Section-level genome sequencing and comparative genomics of Aspergillus sections Usti and Cavernicolus.</title>
        <authorList>
            <consortium name="Lawrence Berkeley National Laboratory"/>
            <person name="Nybo J.L."/>
            <person name="Vesth T.C."/>
            <person name="Theobald S."/>
            <person name="Frisvad J.C."/>
            <person name="Larsen T.O."/>
            <person name="Kjaerboelling I."/>
            <person name="Rothschild-Mancinelli K."/>
            <person name="Lyhne E.K."/>
            <person name="Kogle M.E."/>
            <person name="Barry K."/>
            <person name="Clum A."/>
            <person name="Na H."/>
            <person name="Ledsgaard L."/>
            <person name="Lin J."/>
            <person name="Lipzen A."/>
            <person name="Kuo A."/>
            <person name="Riley R."/>
            <person name="Mondo S."/>
            <person name="Labutti K."/>
            <person name="Haridas S."/>
            <person name="Pangalinan J."/>
            <person name="Salamov A.A."/>
            <person name="Simmons B.A."/>
            <person name="Magnuson J.K."/>
            <person name="Chen J."/>
            <person name="Drula E."/>
            <person name="Henrissat B."/>
            <person name="Wiebenga A."/>
            <person name="Lubbers R.J."/>
            <person name="Gomes A.C."/>
            <person name="Makela M.R."/>
            <person name="Stajich J."/>
            <person name="Grigoriev I.V."/>
            <person name="Mortensen U.H."/>
            <person name="De Vries R.P."/>
            <person name="Baker S.E."/>
            <person name="Andersen M.R."/>
        </authorList>
    </citation>
    <scope>NUCLEOTIDE SEQUENCE [LARGE SCALE GENOMIC DNA]</scope>
    <source>
        <strain evidence="6 7">CBS 209.92</strain>
    </source>
</reference>
<dbReference type="InterPro" id="IPR051209">
    <property type="entry name" value="FAD-bind_Monooxygenase_sf"/>
</dbReference>
<keyword evidence="4" id="KW-0274">FAD</keyword>
<evidence type="ECO:0000256" key="4">
    <source>
        <dbReference type="ARBA" id="ARBA00022827"/>
    </source>
</evidence>
<keyword evidence="3" id="KW-0285">Flavoprotein</keyword>
<dbReference type="EMBL" id="JBFTWV010000067">
    <property type="protein sequence ID" value="KAL2789221.1"/>
    <property type="molecule type" value="Genomic_DNA"/>
</dbReference>
<protein>
    <submittedName>
        <fullName evidence="6">FAD/NAD(P)-binding domain-containing protein</fullName>
    </submittedName>
</protein>
<dbReference type="SUPFAM" id="SSF51905">
    <property type="entry name" value="FAD/NAD(P)-binding domain"/>
    <property type="match status" value="3"/>
</dbReference>
<gene>
    <name evidence="6" type="ORF">BJX66DRAFT_339500</name>
</gene>
<evidence type="ECO:0000313" key="7">
    <source>
        <dbReference type="Proteomes" id="UP001610563"/>
    </source>
</evidence>
<dbReference type="InterPro" id="IPR036188">
    <property type="entry name" value="FAD/NAD-bd_sf"/>
</dbReference>
<feature type="region of interest" description="Disordered" evidence="5">
    <location>
        <begin position="1"/>
        <end position="20"/>
    </location>
</feature>
<dbReference type="PANTHER" id="PTHR42877:SF12">
    <property type="entry name" value="MONOOXYGENASE"/>
    <property type="match status" value="1"/>
</dbReference>
<comment type="caution">
    <text evidence="6">The sequence shown here is derived from an EMBL/GenBank/DDBJ whole genome shotgun (WGS) entry which is preliminary data.</text>
</comment>
<evidence type="ECO:0000256" key="3">
    <source>
        <dbReference type="ARBA" id="ARBA00022630"/>
    </source>
</evidence>
<organism evidence="6 7">
    <name type="scientific">Aspergillus keveii</name>
    <dbReference type="NCBI Taxonomy" id="714993"/>
    <lineage>
        <taxon>Eukaryota</taxon>
        <taxon>Fungi</taxon>
        <taxon>Dikarya</taxon>
        <taxon>Ascomycota</taxon>
        <taxon>Pezizomycotina</taxon>
        <taxon>Eurotiomycetes</taxon>
        <taxon>Eurotiomycetidae</taxon>
        <taxon>Eurotiales</taxon>
        <taxon>Aspergillaceae</taxon>
        <taxon>Aspergillus</taxon>
        <taxon>Aspergillus subgen. Nidulantes</taxon>
    </lineage>
</organism>
<comment type="similarity">
    <text evidence="2">Belongs to the FAD-binding monooxygenase family.</text>
</comment>
<dbReference type="Gene3D" id="3.50.50.60">
    <property type="entry name" value="FAD/NAD(P)-binding domain"/>
    <property type="match status" value="2"/>
</dbReference>